<keyword evidence="3" id="KW-1185">Reference proteome</keyword>
<dbReference type="EMBL" id="JASUZV010000001">
    <property type="protein sequence ID" value="MDL5042622.1"/>
    <property type="molecule type" value="Genomic_DNA"/>
</dbReference>
<comment type="caution">
    <text evidence="2">The sequence shown here is derived from an EMBL/GenBank/DDBJ whole genome shotgun (WGS) entry which is preliminary data.</text>
</comment>
<name>A0ABT7LQY9_9STRE</name>
<dbReference type="RefSeq" id="WP_285955295.1">
    <property type="nucleotide sequence ID" value="NZ_JASUZV010000001.1"/>
</dbReference>
<gene>
    <name evidence="2" type="ORF">QRD39_00660</name>
</gene>
<evidence type="ECO:0000313" key="2">
    <source>
        <dbReference type="EMBL" id="MDL5042622.1"/>
    </source>
</evidence>
<feature type="compositionally biased region" description="Basic and acidic residues" evidence="1">
    <location>
        <begin position="143"/>
        <end position="152"/>
    </location>
</feature>
<organism evidence="2 3">
    <name type="scientific">Streptococcus raffinosi</name>
    <dbReference type="NCBI Taxonomy" id="3053355"/>
    <lineage>
        <taxon>Bacteria</taxon>
        <taxon>Bacillati</taxon>
        <taxon>Bacillota</taxon>
        <taxon>Bacilli</taxon>
        <taxon>Lactobacillales</taxon>
        <taxon>Streptococcaceae</taxon>
        <taxon>Streptococcus</taxon>
    </lineage>
</organism>
<proteinExistence type="predicted"/>
<dbReference type="Proteomes" id="UP001529255">
    <property type="component" value="Unassembled WGS sequence"/>
</dbReference>
<evidence type="ECO:0000256" key="1">
    <source>
        <dbReference type="SAM" id="MobiDB-lite"/>
    </source>
</evidence>
<feature type="region of interest" description="Disordered" evidence="1">
    <location>
        <begin position="130"/>
        <end position="152"/>
    </location>
</feature>
<evidence type="ECO:0000313" key="3">
    <source>
        <dbReference type="Proteomes" id="UP001529255"/>
    </source>
</evidence>
<protein>
    <submittedName>
        <fullName evidence="2">Conjugal transfer protein</fullName>
    </submittedName>
</protein>
<sequence>MARYGLNLGDKMDIVGKQYRILNDVIENPAEQLGELTFIEKVRDNLVYEDDLSQPNGDGTYRQVATGEMLGFDVALRSKVHKQVFVTITDMPLSAFNDLGIKFGDKVSLNDIVVTYSQVGSGEAKLFASSISKVGGQPQAPKPKPEQHNEQK</sequence>
<reference evidence="2 3" key="1">
    <citation type="submission" date="2023-06" db="EMBL/GenBank/DDBJ databases">
        <title>A potential novel species of Streptococcus isolated from human milk sample.</title>
        <authorList>
            <person name="Nguyen H.V."/>
            <person name="Trinh A.T.V."/>
            <person name="Hoang A.T.L."/>
            <person name="Bui L.N.H."/>
            <person name="Tran Q.T.L."/>
            <person name="Trinh T."/>
        </authorList>
    </citation>
    <scope>NUCLEOTIDE SEQUENCE [LARGE SCALE GENOMIC DNA]</scope>
    <source>
        <strain evidence="2 3">VTCC 12812</strain>
    </source>
</reference>
<accession>A0ABT7LQY9</accession>